<name>A0A1X7FRP5_9HYPH</name>
<dbReference type="RefSeq" id="WP_085423557.1">
    <property type="nucleotide sequence ID" value="NZ_FXAF01000007.1"/>
</dbReference>
<dbReference type="STRING" id="464029.SAMN02982989_0196"/>
<dbReference type="Gene3D" id="3.40.190.10">
    <property type="entry name" value="Periplasmic binding protein-like II"/>
    <property type="match status" value="2"/>
</dbReference>
<organism evidence="3 4">
    <name type="scientific">Xaviernesmea oryzae</name>
    <dbReference type="NCBI Taxonomy" id="464029"/>
    <lineage>
        <taxon>Bacteria</taxon>
        <taxon>Pseudomonadati</taxon>
        <taxon>Pseudomonadota</taxon>
        <taxon>Alphaproteobacteria</taxon>
        <taxon>Hyphomicrobiales</taxon>
        <taxon>Rhizobiaceae</taxon>
        <taxon>Rhizobium/Agrobacterium group</taxon>
        <taxon>Xaviernesmea</taxon>
    </lineage>
</organism>
<dbReference type="SUPFAM" id="SSF53850">
    <property type="entry name" value="Periplasmic binding protein-like II"/>
    <property type="match status" value="1"/>
</dbReference>
<dbReference type="EMBL" id="FXAF01000007">
    <property type="protein sequence ID" value="SMF56695.1"/>
    <property type="molecule type" value="Genomic_DNA"/>
</dbReference>
<evidence type="ECO:0000256" key="1">
    <source>
        <dbReference type="ARBA" id="ARBA00022729"/>
    </source>
</evidence>
<feature type="chain" id="PRO_5013344491" evidence="2">
    <location>
        <begin position="22"/>
        <end position="363"/>
    </location>
</feature>
<keyword evidence="4" id="KW-1185">Reference proteome</keyword>
<dbReference type="PANTHER" id="PTHR30006">
    <property type="entry name" value="THIAMINE-BINDING PERIPLASMIC PROTEIN-RELATED"/>
    <property type="match status" value="1"/>
</dbReference>
<accession>A0A1X7FRP5</accession>
<evidence type="ECO:0000256" key="2">
    <source>
        <dbReference type="SAM" id="SignalP"/>
    </source>
</evidence>
<sequence>MNALLRIIAAASALIASPLGAAEFTIPTNYPAEYRQLIDESHSQPEVLIYSNISTTNWEPFLAFAKEKFPWIRVTATDENTQFEKYYAESGSNVRTADLIITFAPEQWYNFLERGQVTPYKSPEAANLPEWSLKGGEGIYAASFDPFIFSYNRRAFANMTPPLSVAEVASGLANNPDIKNRIGSYTPEVSLGLTIWQAWTSAKGEEGWKLIEAIGSSMRPEQSAGTLREKVSTGEYAVAMFTSGAGIRQYETPAIKALAGWGYPSDGTPLMQRSVAITKAAASPTSAKLILDLLLSRDGQIAFAKGGQSPYRLDIKPADVPFPSYNAIAAAVGEENIILITPKKFLIDEQKEFMKRWNSAIGR</sequence>
<dbReference type="Proteomes" id="UP000192903">
    <property type="component" value="Unassembled WGS sequence"/>
</dbReference>
<proteinExistence type="predicted"/>
<reference evidence="4" key="1">
    <citation type="submission" date="2017-04" db="EMBL/GenBank/DDBJ databases">
        <authorList>
            <person name="Varghese N."/>
            <person name="Submissions S."/>
        </authorList>
    </citation>
    <scope>NUCLEOTIDE SEQUENCE [LARGE SCALE GENOMIC DNA]</scope>
    <source>
        <strain evidence="4">B4P</strain>
    </source>
</reference>
<evidence type="ECO:0000313" key="3">
    <source>
        <dbReference type="EMBL" id="SMF56695.1"/>
    </source>
</evidence>
<dbReference type="AlphaFoldDB" id="A0A1X7FRP5"/>
<keyword evidence="1 2" id="KW-0732">Signal</keyword>
<dbReference type="Pfam" id="PF13343">
    <property type="entry name" value="SBP_bac_6"/>
    <property type="match status" value="1"/>
</dbReference>
<gene>
    <name evidence="3" type="ORF">SAMN02982989_0196</name>
</gene>
<dbReference type="OrthoDB" id="305758at2"/>
<protein>
    <submittedName>
        <fullName evidence="3">Iron(III) transport system substrate-binding protein</fullName>
    </submittedName>
</protein>
<dbReference type="GO" id="GO:0030288">
    <property type="term" value="C:outer membrane-bounded periplasmic space"/>
    <property type="evidence" value="ECO:0007669"/>
    <property type="project" value="TreeGrafter"/>
</dbReference>
<evidence type="ECO:0000313" key="4">
    <source>
        <dbReference type="Proteomes" id="UP000192903"/>
    </source>
</evidence>
<dbReference type="PANTHER" id="PTHR30006:SF25">
    <property type="entry name" value="PHOSPHOGLYCERATE TRANSPORT REGULATORY PROTEIN PGTC"/>
    <property type="match status" value="1"/>
</dbReference>
<feature type="signal peptide" evidence="2">
    <location>
        <begin position="1"/>
        <end position="21"/>
    </location>
</feature>